<reference evidence="11" key="1">
    <citation type="submission" date="2020-10" db="EMBL/GenBank/DDBJ databases">
        <title>Paenihalocynthiibacter styelae gen. nov., sp. nov., isolated from stalked sea squirt Styela clava.</title>
        <authorList>
            <person name="Kim Y.-O."/>
            <person name="Yoon J.-H."/>
        </authorList>
    </citation>
    <scope>NUCLEOTIDE SEQUENCE</scope>
    <source>
        <strain evidence="11">MYP1-1</strain>
    </source>
</reference>
<accession>A0A8J7J5S1</accession>
<sequence length="292" mass="29338">MTVFCLGSINADHVYQVPHLPAPGETLAASAVQTGLGGKGANQSVAAAKAGSVTQHIGAVGADGVWAVDALRGFGVGVDHIRTSDAPTGHAIINVDPQAENAIVIFAGANLDQSAVDIQAALATGGAGDWVLIQNETSHQVDAAKAARTNGVKVAYSAAPFDAEAVKAMLPFTDLLLMNEIEAAQLSDALGVKTADLPVAKVLITAGAKGVDLLDTKTGEIVSNPAFSVDPVDTTGAGDTFAGSFVAGFEQGLSDVDALRRASATSAIQVTRVGAATAIPDAAEVEAFLSAQ</sequence>
<dbReference type="EMBL" id="JADCKQ010000006">
    <property type="protein sequence ID" value="MBI1493980.1"/>
    <property type="molecule type" value="Genomic_DNA"/>
</dbReference>
<keyword evidence="7 9" id="KW-0630">Potassium</keyword>
<evidence type="ECO:0000256" key="9">
    <source>
        <dbReference type="HAMAP-Rule" id="MF_01987"/>
    </source>
</evidence>
<dbReference type="UniPathway" id="UPA00916">
    <property type="reaction ID" value="UER00889"/>
</dbReference>
<feature type="active site" description="Proton acceptor" evidence="9">
    <location>
        <position position="239"/>
    </location>
</feature>
<dbReference type="InterPro" id="IPR011611">
    <property type="entry name" value="PfkB_dom"/>
</dbReference>
<dbReference type="GO" id="GO:0019303">
    <property type="term" value="P:D-ribose catabolic process"/>
    <property type="evidence" value="ECO:0007669"/>
    <property type="project" value="UniProtKB-UniRule"/>
</dbReference>
<keyword evidence="8 9" id="KW-0119">Carbohydrate metabolism</keyword>
<evidence type="ECO:0000256" key="4">
    <source>
        <dbReference type="ARBA" id="ARBA00022777"/>
    </source>
</evidence>
<evidence type="ECO:0000259" key="10">
    <source>
        <dbReference type="Pfam" id="PF00294"/>
    </source>
</evidence>
<feature type="binding site" evidence="9">
    <location>
        <begin position="38"/>
        <end position="42"/>
    </location>
    <ligand>
        <name>substrate</name>
    </ligand>
</feature>
<dbReference type="Pfam" id="PF00294">
    <property type="entry name" value="PfkB"/>
    <property type="match status" value="1"/>
</dbReference>
<dbReference type="CDD" id="cd01174">
    <property type="entry name" value="ribokinase"/>
    <property type="match status" value="1"/>
</dbReference>
<feature type="binding site" evidence="9">
    <location>
        <begin position="10"/>
        <end position="12"/>
    </location>
    <ligand>
        <name>substrate</name>
    </ligand>
</feature>
<dbReference type="InterPro" id="IPR002139">
    <property type="entry name" value="Ribo/fructo_kinase"/>
</dbReference>
<keyword evidence="6 9" id="KW-0460">Magnesium</keyword>
<comment type="subcellular location">
    <subcellularLocation>
        <location evidence="9">Cytoplasm</location>
    </subcellularLocation>
</comment>
<dbReference type="SUPFAM" id="SSF53613">
    <property type="entry name" value="Ribokinase-like"/>
    <property type="match status" value="1"/>
</dbReference>
<keyword evidence="4 9" id="KW-0418">Kinase</keyword>
<evidence type="ECO:0000313" key="12">
    <source>
        <dbReference type="Proteomes" id="UP000640583"/>
    </source>
</evidence>
<comment type="similarity">
    <text evidence="9">Belongs to the carbohydrate kinase PfkB family. Ribokinase subfamily.</text>
</comment>
<dbReference type="PANTHER" id="PTHR10584">
    <property type="entry name" value="SUGAR KINASE"/>
    <property type="match status" value="1"/>
</dbReference>
<protein>
    <recommendedName>
        <fullName evidence="9">Ribokinase</fullName>
        <shortName evidence="9">RK</shortName>
        <ecNumber evidence="9">2.7.1.15</ecNumber>
    </recommendedName>
</protein>
<feature type="binding site" evidence="9">
    <location>
        <position position="269"/>
    </location>
    <ligand>
        <name>K(+)</name>
        <dbReference type="ChEBI" id="CHEBI:29103"/>
    </ligand>
</feature>
<keyword evidence="5 9" id="KW-0067">ATP-binding</keyword>
<comment type="caution">
    <text evidence="9">Lacks conserved residue(s) required for the propagation of feature annotation.</text>
</comment>
<evidence type="ECO:0000256" key="2">
    <source>
        <dbReference type="ARBA" id="ARBA00022723"/>
    </source>
</evidence>
<dbReference type="AlphaFoldDB" id="A0A8J7J5S1"/>
<dbReference type="InterPro" id="IPR029056">
    <property type="entry name" value="Ribokinase-like"/>
</dbReference>
<evidence type="ECO:0000256" key="7">
    <source>
        <dbReference type="ARBA" id="ARBA00022958"/>
    </source>
</evidence>
<comment type="caution">
    <text evidence="11">The sequence shown here is derived from an EMBL/GenBank/DDBJ whole genome shotgun (WGS) entry which is preliminary data.</text>
</comment>
<evidence type="ECO:0000256" key="6">
    <source>
        <dbReference type="ARBA" id="ARBA00022842"/>
    </source>
</evidence>
<evidence type="ECO:0000313" key="11">
    <source>
        <dbReference type="EMBL" id="MBI1493980.1"/>
    </source>
</evidence>
<feature type="binding site" evidence="9">
    <location>
        <position position="272"/>
    </location>
    <ligand>
        <name>K(+)</name>
        <dbReference type="ChEBI" id="CHEBI:29103"/>
    </ligand>
</feature>
<keyword evidence="3 9" id="KW-0547">Nucleotide-binding</keyword>
<evidence type="ECO:0000256" key="8">
    <source>
        <dbReference type="ARBA" id="ARBA00023277"/>
    </source>
</evidence>
<dbReference type="GO" id="GO:0004747">
    <property type="term" value="F:ribokinase activity"/>
    <property type="evidence" value="ECO:0007669"/>
    <property type="project" value="UniProtKB-UniRule"/>
</dbReference>
<feature type="binding site" evidence="9">
    <location>
        <position position="274"/>
    </location>
    <ligand>
        <name>K(+)</name>
        <dbReference type="ChEBI" id="CHEBI:29103"/>
    </ligand>
</feature>
<evidence type="ECO:0000256" key="5">
    <source>
        <dbReference type="ARBA" id="ARBA00022840"/>
    </source>
</evidence>
<comment type="cofactor">
    <cofactor evidence="9">
        <name>Mg(2+)</name>
        <dbReference type="ChEBI" id="CHEBI:18420"/>
    </cofactor>
    <text evidence="9">Requires a divalent cation, most likely magnesium in vivo, as an electrophilic catalyst to aid phosphoryl group transfer. It is the chelate of the metal and the nucleotide that is the actual substrate.</text>
</comment>
<keyword evidence="2 9" id="KW-0479">Metal-binding</keyword>
<comment type="catalytic activity">
    <reaction evidence="9">
        <text>D-ribose + ATP = D-ribose 5-phosphate + ADP + H(+)</text>
        <dbReference type="Rhea" id="RHEA:13697"/>
        <dbReference type="ChEBI" id="CHEBI:15378"/>
        <dbReference type="ChEBI" id="CHEBI:30616"/>
        <dbReference type="ChEBI" id="CHEBI:47013"/>
        <dbReference type="ChEBI" id="CHEBI:78346"/>
        <dbReference type="ChEBI" id="CHEBI:456216"/>
        <dbReference type="EC" id="2.7.1.15"/>
    </reaction>
</comment>
<keyword evidence="1 9" id="KW-0808">Transferase</keyword>
<feature type="binding site" evidence="9">
    <location>
        <position position="179"/>
    </location>
    <ligand>
        <name>ATP</name>
        <dbReference type="ChEBI" id="CHEBI:30616"/>
    </ligand>
</feature>
<evidence type="ECO:0000256" key="3">
    <source>
        <dbReference type="ARBA" id="ARBA00022741"/>
    </source>
</evidence>
<name>A0A8J7J5S1_9RHOB</name>
<comment type="subunit">
    <text evidence="9">Homodimer.</text>
</comment>
<keyword evidence="12" id="KW-1185">Reference proteome</keyword>
<dbReference type="GO" id="GO:0005737">
    <property type="term" value="C:cytoplasm"/>
    <property type="evidence" value="ECO:0007669"/>
    <property type="project" value="UniProtKB-SubCell"/>
</dbReference>
<feature type="binding site" evidence="9">
    <location>
        <position position="239"/>
    </location>
    <ligand>
        <name>substrate</name>
    </ligand>
</feature>
<dbReference type="Gene3D" id="3.40.1190.20">
    <property type="match status" value="1"/>
</dbReference>
<keyword evidence="9" id="KW-0963">Cytoplasm</keyword>
<evidence type="ECO:0000256" key="1">
    <source>
        <dbReference type="ARBA" id="ARBA00022679"/>
    </source>
</evidence>
<dbReference type="PRINTS" id="PR00990">
    <property type="entry name" value="RIBOKINASE"/>
</dbReference>
<dbReference type="RefSeq" id="WP_228848785.1">
    <property type="nucleotide sequence ID" value="NZ_JADCKQ010000006.1"/>
</dbReference>
<feature type="binding site" evidence="9">
    <location>
        <position position="233"/>
    </location>
    <ligand>
        <name>K(+)</name>
        <dbReference type="ChEBI" id="CHEBI:29103"/>
    </ligand>
</feature>
<organism evidence="11 12">
    <name type="scientific">Halocynthiibacter styelae</name>
    <dbReference type="NCBI Taxonomy" id="2761955"/>
    <lineage>
        <taxon>Bacteria</taxon>
        <taxon>Pseudomonadati</taxon>
        <taxon>Pseudomonadota</taxon>
        <taxon>Alphaproteobacteria</taxon>
        <taxon>Rhodobacterales</taxon>
        <taxon>Paracoccaceae</taxon>
        <taxon>Halocynthiibacter</taxon>
    </lineage>
</organism>
<gene>
    <name evidence="9" type="primary">rbsK</name>
    <name evidence="11" type="ORF">H1D41_10065</name>
</gene>
<comment type="function">
    <text evidence="9">Catalyzes the phosphorylation of ribose at O-5 in a reaction requiring ATP and magnesium. The resulting D-ribose-5-phosphate can then be used either for sythesis of nucleotides, histidine, and tryptophan, or as a component of the pentose phosphate pathway.</text>
</comment>
<comment type="activity regulation">
    <text evidence="9">Activated by a monovalent cation that binds near, but not in, the active site. The most likely occupant of the site in vivo is potassium. Ion binding induces a conformational change that may alter substrate affinity.</text>
</comment>
<dbReference type="GO" id="GO:0005524">
    <property type="term" value="F:ATP binding"/>
    <property type="evidence" value="ECO:0007669"/>
    <property type="project" value="UniProtKB-UniRule"/>
</dbReference>
<dbReference type="HAMAP" id="MF_01987">
    <property type="entry name" value="Ribokinase"/>
    <property type="match status" value="1"/>
</dbReference>
<feature type="binding site" evidence="9">
    <location>
        <begin position="205"/>
        <end position="210"/>
    </location>
    <ligand>
        <name>ATP</name>
        <dbReference type="ChEBI" id="CHEBI:30616"/>
    </ligand>
</feature>
<comment type="pathway">
    <text evidence="9">Carbohydrate metabolism; D-ribose degradation; D-ribose 5-phosphate from beta-D-ribopyranose: step 2/2.</text>
</comment>
<proteinExistence type="inferred from homology"/>
<dbReference type="EC" id="2.7.1.15" evidence="9"/>
<dbReference type="Proteomes" id="UP000640583">
    <property type="component" value="Unassembled WGS sequence"/>
</dbReference>
<dbReference type="InterPro" id="IPR011877">
    <property type="entry name" value="Ribokinase"/>
</dbReference>
<feature type="binding site" evidence="9">
    <location>
        <begin position="238"/>
        <end position="239"/>
    </location>
    <ligand>
        <name>ATP</name>
        <dbReference type="ChEBI" id="CHEBI:30616"/>
    </ligand>
</feature>
<dbReference type="GO" id="GO:0046872">
    <property type="term" value="F:metal ion binding"/>
    <property type="evidence" value="ECO:0007669"/>
    <property type="project" value="UniProtKB-KW"/>
</dbReference>
<feature type="binding site" evidence="9">
    <location>
        <position position="235"/>
    </location>
    <ligand>
        <name>K(+)</name>
        <dbReference type="ChEBI" id="CHEBI:29103"/>
    </ligand>
</feature>
<feature type="binding site" evidence="9">
    <location>
        <position position="136"/>
    </location>
    <ligand>
        <name>substrate</name>
    </ligand>
</feature>
<dbReference type="PANTHER" id="PTHR10584:SF166">
    <property type="entry name" value="RIBOKINASE"/>
    <property type="match status" value="1"/>
</dbReference>
<feature type="domain" description="Carbohydrate kinase PfkB" evidence="10">
    <location>
        <begin position="3"/>
        <end position="281"/>
    </location>
</feature>